<name>A0A2K8L6A0_MARES</name>
<evidence type="ECO:0000313" key="2">
    <source>
        <dbReference type="Proteomes" id="UP000231701"/>
    </source>
</evidence>
<dbReference type="InterPro" id="IPR005560">
    <property type="entry name" value="Csp_YhjQ"/>
</dbReference>
<keyword evidence="2" id="KW-1185">Reference proteome</keyword>
<proteinExistence type="predicted"/>
<dbReference type="KEGG" id="maes:Ga0123461_2078"/>
<dbReference type="Proteomes" id="UP000231701">
    <property type="component" value="Chromosome"/>
</dbReference>
<dbReference type="InterPro" id="IPR030913">
    <property type="entry name" value="Csp1_Cys_rich"/>
</dbReference>
<sequence length="160" mass="16885">MKAELDQISEERRRMLKGAGLLGAGALAATALGGTAIAAGMEGHHHHAATSAKNSALAKSLHHCVATAEACIDHCLDMFKAGDTSLADCAISVQETMAFCAAHAKLASYNSKYLKAMSELGIRVCEDCRQQCMKHEKHAECKECADACAECIKACKAFTA</sequence>
<dbReference type="Gene3D" id="1.20.1270.360">
    <property type="match status" value="1"/>
</dbReference>
<accession>A0A2K8L6A0</accession>
<dbReference type="AlphaFoldDB" id="A0A2K8L6A0"/>
<organism evidence="1 2">
    <name type="scientific">Mariprofundus aestuarium</name>
    <dbReference type="NCBI Taxonomy" id="1921086"/>
    <lineage>
        <taxon>Bacteria</taxon>
        <taxon>Pseudomonadati</taxon>
        <taxon>Pseudomonadota</taxon>
        <taxon>Candidatius Mariprofundia</taxon>
        <taxon>Mariprofundales</taxon>
        <taxon>Mariprofundaceae</taxon>
        <taxon>Mariprofundus</taxon>
    </lineage>
</organism>
<dbReference type="PANTHER" id="PTHR37310">
    <property type="entry name" value="CYTOPLASMIC PROTEIN-RELATED"/>
    <property type="match status" value="1"/>
</dbReference>
<dbReference type="EMBL" id="CP018799">
    <property type="protein sequence ID" value="ATX80484.1"/>
    <property type="molecule type" value="Genomic_DNA"/>
</dbReference>
<protein>
    <submittedName>
        <fullName evidence="1">Twin-arginine translocation signal/Cys-rich four helix bundle protein</fullName>
    </submittedName>
</protein>
<gene>
    <name evidence="1" type="ORF">Ga0123461_2078</name>
</gene>
<dbReference type="PANTHER" id="PTHR37310:SF1">
    <property type="entry name" value="CYTOPLASMIC PROTEIN"/>
    <property type="match status" value="1"/>
</dbReference>
<dbReference type="NCBIfam" id="TIGR04401">
    <property type="entry name" value="TAT_Cys_rich"/>
    <property type="match status" value="1"/>
</dbReference>
<reference evidence="1 2" key="1">
    <citation type="submission" date="2016-12" db="EMBL/GenBank/DDBJ databases">
        <title>Isolation and genomic insights into novel planktonic Zetaproteobacteria from stratified waters of the Chesapeake Bay.</title>
        <authorList>
            <person name="McAllister S.M."/>
            <person name="Kato S."/>
            <person name="Chan C.S."/>
            <person name="Chiu B.K."/>
            <person name="Field E.K."/>
        </authorList>
    </citation>
    <scope>NUCLEOTIDE SEQUENCE [LARGE SCALE GENOMIC DNA]</scope>
    <source>
        <strain evidence="1 2">CP-5</strain>
    </source>
</reference>
<dbReference type="OrthoDB" id="5297980at2"/>
<dbReference type="Pfam" id="PF03860">
    <property type="entry name" value="Csp"/>
    <property type="match status" value="1"/>
</dbReference>
<evidence type="ECO:0000313" key="1">
    <source>
        <dbReference type="EMBL" id="ATX80484.1"/>
    </source>
</evidence>
<dbReference type="PROSITE" id="PS51318">
    <property type="entry name" value="TAT"/>
    <property type="match status" value="1"/>
</dbReference>
<dbReference type="RefSeq" id="WP_100278245.1">
    <property type="nucleotide sequence ID" value="NZ_CP018799.1"/>
</dbReference>
<dbReference type="InterPro" id="IPR006311">
    <property type="entry name" value="TAT_signal"/>
</dbReference>